<reference evidence="4 5" key="1">
    <citation type="submission" date="2015-01" db="EMBL/GenBank/DDBJ databases">
        <title>The Genome Sequence of Capronia semiimmersa CBS27337.</title>
        <authorList>
            <consortium name="The Broad Institute Genomics Platform"/>
            <person name="Cuomo C."/>
            <person name="de Hoog S."/>
            <person name="Gorbushina A."/>
            <person name="Stielow B."/>
            <person name="Teixiera M."/>
            <person name="Abouelleil A."/>
            <person name="Chapman S.B."/>
            <person name="Priest M."/>
            <person name="Young S.K."/>
            <person name="Wortman J."/>
            <person name="Nusbaum C."/>
            <person name="Birren B."/>
        </authorList>
    </citation>
    <scope>NUCLEOTIDE SEQUENCE [LARGE SCALE GENOMIC DNA]</scope>
    <source>
        <strain evidence="4 5">CBS 27337</strain>
    </source>
</reference>
<dbReference type="InterPro" id="IPR036291">
    <property type="entry name" value="NAD(P)-bd_dom_sf"/>
</dbReference>
<dbReference type="Proteomes" id="UP000054266">
    <property type="component" value="Unassembled WGS sequence"/>
</dbReference>
<accession>A0A0D2CB43</accession>
<dbReference type="HOGENOM" id="CLU_010194_1_0_1"/>
<dbReference type="GO" id="GO:0048038">
    <property type="term" value="F:quinone binding"/>
    <property type="evidence" value="ECO:0007669"/>
    <property type="project" value="TreeGrafter"/>
</dbReference>
<evidence type="ECO:0000256" key="3">
    <source>
        <dbReference type="RuleBase" id="RU000363"/>
    </source>
</evidence>
<dbReference type="Gene3D" id="3.40.50.720">
    <property type="entry name" value="NAD(P)-binding Rossmann-like Domain"/>
    <property type="match status" value="1"/>
</dbReference>
<dbReference type="InterPro" id="IPR002347">
    <property type="entry name" value="SDR_fam"/>
</dbReference>
<keyword evidence="2" id="KW-0521">NADP</keyword>
<dbReference type="InterPro" id="IPR020904">
    <property type="entry name" value="Sc_DH/Rdtase_CS"/>
</dbReference>
<comment type="similarity">
    <text evidence="1 3">Belongs to the short-chain dehydrogenases/reductases (SDR) family.</text>
</comment>
<protein>
    <recommendedName>
        <fullName evidence="6">Diacetyl reductase [(S)-acetoin forming]</fullName>
    </recommendedName>
</protein>
<keyword evidence="5" id="KW-1185">Reference proteome</keyword>
<evidence type="ECO:0008006" key="6">
    <source>
        <dbReference type="Google" id="ProtNLM"/>
    </source>
</evidence>
<dbReference type="AlphaFoldDB" id="A0A0D2CB43"/>
<dbReference type="EMBL" id="KN846963">
    <property type="protein sequence ID" value="KIW62216.1"/>
    <property type="molecule type" value="Genomic_DNA"/>
</dbReference>
<evidence type="ECO:0000256" key="1">
    <source>
        <dbReference type="ARBA" id="ARBA00006484"/>
    </source>
</evidence>
<dbReference type="PRINTS" id="PR00080">
    <property type="entry name" value="SDRFAMILY"/>
</dbReference>
<dbReference type="FunFam" id="3.40.50.720:FF:000084">
    <property type="entry name" value="Short-chain dehydrogenase reductase"/>
    <property type="match status" value="1"/>
</dbReference>
<dbReference type="PROSITE" id="PS00061">
    <property type="entry name" value="ADH_SHORT"/>
    <property type="match status" value="1"/>
</dbReference>
<dbReference type="SUPFAM" id="SSF51735">
    <property type="entry name" value="NAD(P)-binding Rossmann-fold domains"/>
    <property type="match status" value="1"/>
</dbReference>
<dbReference type="PANTHER" id="PTHR42760">
    <property type="entry name" value="SHORT-CHAIN DEHYDROGENASES/REDUCTASES FAMILY MEMBER"/>
    <property type="match status" value="1"/>
</dbReference>
<sequence>MAVTTRTLTAICRSPMAGVFKRMMGSATARRTAIVTGSSRGIGKAIVQRLAADGYAVTINDVAPNKPGIDSLVSQINESYGPGSAIGVVADVTSSSEIQSMVEESVSELGPLTVMVANAGIAQVKGALETTDADVDRMMNVNFKGVWNCYTAAAKQMIAQGPVPEGSTGYKILGCSSIAAFKPFPLLATYCASKWAVRGLTHTFAMELAKHGISVNCYAPGIVGTAMWEEIDEKLGAIDGRPKGETVAKYVKELTAMGRVSVPDDVAKVVAGFLCGPDSTFVTGQTVVVDGGIVFT</sequence>
<dbReference type="GO" id="GO:0006633">
    <property type="term" value="P:fatty acid biosynthetic process"/>
    <property type="evidence" value="ECO:0007669"/>
    <property type="project" value="TreeGrafter"/>
</dbReference>
<dbReference type="Pfam" id="PF00106">
    <property type="entry name" value="adh_short"/>
    <property type="match status" value="1"/>
</dbReference>
<evidence type="ECO:0000256" key="2">
    <source>
        <dbReference type="ARBA" id="ARBA00022857"/>
    </source>
</evidence>
<evidence type="ECO:0000313" key="5">
    <source>
        <dbReference type="Proteomes" id="UP000054266"/>
    </source>
</evidence>
<dbReference type="PANTHER" id="PTHR42760:SF121">
    <property type="entry name" value="3-OXOACYL-(ACYL-CARRIER-PROTEIN) REDUCTASE"/>
    <property type="match status" value="1"/>
</dbReference>
<dbReference type="GO" id="GO:0016616">
    <property type="term" value="F:oxidoreductase activity, acting on the CH-OH group of donors, NAD or NADP as acceptor"/>
    <property type="evidence" value="ECO:0007669"/>
    <property type="project" value="TreeGrafter"/>
</dbReference>
<evidence type="ECO:0000313" key="4">
    <source>
        <dbReference type="EMBL" id="KIW62216.1"/>
    </source>
</evidence>
<organism evidence="4 5">
    <name type="scientific">Phialophora macrospora</name>
    <dbReference type="NCBI Taxonomy" id="1851006"/>
    <lineage>
        <taxon>Eukaryota</taxon>
        <taxon>Fungi</taxon>
        <taxon>Dikarya</taxon>
        <taxon>Ascomycota</taxon>
        <taxon>Pezizomycotina</taxon>
        <taxon>Eurotiomycetes</taxon>
        <taxon>Chaetothyriomycetidae</taxon>
        <taxon>Chaetothyriales</taxon>
        <taxon>Herpotrichiellaceae</taxon>
        <taxon>Phialophora</taxon>
    </lineage>
</organism>
<dbReference type="PRINTS" id="PR00081">
    <property type="entry name" value="GDHRDH"/>
</dbReference>
<gene>
    <name evidence="4" type="ORF">PV04_10412</name>
</gene>
<name>A0A0D2CB43_9EURO</name>
<proteinExistence type="inferred from homology"/>
<dbReference type="STRING" id="5601.A0A0D2CB43"/>